<dbReference type="Pfam" id="PF00561">
    <property type="entry name" value="Abhydrolase_1"/>
    <property type="match status" value="1"/>
</dbReference>
<dbReference type="SUPFAM" id="SSF53474">
    <property type="entry name" value="alpha/beta-Hydrolases"/>
    <property type="match status" value="1"/>
</dbReference>
<gene>
    <name evidence="4" type="ORF">FA10DRAFT_255223</name>
</gene>
<name>A0A316YEM1_9BASI</name>
<sequence>MCSIHHRNAWIDVGDDEGPLRLHYVEAVASDNARKDKPVVLLIHGFPQTSHQYRHVMAPLASHGFHVLAPDYRGAGKSSRPRGGYDKATMAEDLFKLVQHLHVPLPIHVVGHDLGGMVAHAFATSFPQATASIAWGECPLPGSSHYEACRFSVAKFHFLFHCVPDGLPEALVAGREGLYMQQFFDRLTVRTENLSPDTIRHYVEAYSRPGAMRAGMDTYRAFEADARRNIEVRQAQGSCTVPSLLISGALSSHASEAAAMGAEFYTSPKTALVEGSGHYLAEENPADFVAKLVAFFKSVPSASDLSD</sequence>
<evidence type="ECO:0000256" key="2">
    <source>
        <dbReference type="ARBA" id="ARBA00038334"/>
    </source>
</evidence>
<dbReference type="EMBL" id="KZ819639">
    <property type="protein sequence ID" value="PWN87669.1"/>
    <property type="molecule type" value="Genomic_DNA"/>
</dbReference>
<dbReference type="PRINTS" id="PR00412">
    <property type="entry name" value="EPOXHYDRLASE"/>
</dbReference>
<dbReference type="Gene3D" id="3.40.50.1820">
    <property type="entry name" value="alpha/beta hydrolase"/>
    <property type="match status" value="1"/>
</dbReference>
<organism evidence="4 5">
    <name type="scientific">Acaromyces ingoldii</name>
    <dbReference type="NCBI Taxonomy" id="215250"/>
    <lineage>
        <taxon>Eukaryota</taxon>
        <taxon>Fungi</taxon>
        <taxon>Dikarya</taxon>
        <taxon>Basidiomycota</taxon>
        <taxon>Ustilaginomycotina</taxon>
        <taxon>Exobasidiomycetes</taxon>
        <taxon>Exobasidiales</taxon>
        <taxon>Cryptobasidiaceae</taxon>
        <taxon>Acaromyces</taxon>
    </lineage>
</organism>
<evidence type="ECO:0000313" key="5">
    <source>
        <dbReference type="Proteomes" id="UP000245768"/>
    </source>
</evidence>
<dbReference type="Proteomes" id="UP000245768">
    <property type="component" value="Unassembled WGS sequence"/>
</dbReference>
<evidence type="ECO:0000256" key="1">
    <source>
        <dbReference type="ARBA" id="ARBA00022801"/>
    </source>
</evidence>
<dbReference type="PANTHER" id="PTHR43329">
    <property type="entry name" value="EPOXIDE HYDROLASE"/>
    <property type="match status" value="1"/>
</dbReference>
<dbReference type="InterPro" id="IPR000073">
    <property type="entry name" value="AB_hydrolase_1"/>
</dbReference>
<evidence type="ECO:0000313" key="4">
    <source>
        <dbReference type="EMBL" id="PWN87669.1"/>
    </source>
</evidence>
<dbReference type="GO" id="GO:0016787">
    <property type="term" value="F:hydrolase activity"/>
    <property type="evidence" value="ECO:0007669"/>
    <property type="project" value="UniProtKB-KW"/>
</dbReference>
<comment type="similarity">
    <text evidence="2">Belongs to the AB hydrolase superfamily. Epoxide hydrolase family.</text>
</comment>
<evidence type="ECO:0000259" key="3">
    <source>
        <dbReference type="Pfam" id="PF00561"/>
    </source>
</evidence>
<keyword evidence="5" id="KW-1185">Reference proteome</keyword>
<reference evidence="4 5" key="1">
    <citation type="journal article" date="2018" name="Mol. Biol. Evol.">
        <title>Broad Genomic Sampling Reveals a Smut Pathogenic Ancestry of the Fungal Clade Ustilaginomycotina.</title>
        <authorList>
            <person name="Kijpornyongpan T."/>
            <person name="Mondo S.J."/>
            <person name="Barry K."/>
            <person name="Sandor L."/>
            <person name="Lee J."/>
            <person name="Lipzen A."/>
            <person name="Pangilinan J."/>
            <person name="LaButti K."/>
            <person name="Hainaut M."/>
            <person name="Henrissat B."/>
            <person name="Grigoriev I.V."/>
            <person name="Spatafora J.W."/>
            <person name="Aime M.C."/>
        </authorList>
    </citation>
    <scope>NUCLEOTIDE SEQUENCE [LARGE SCALE GENOMIC DNA]</scope>
    <source>
        <strain evidence="4 5">MCA 4198</strain>
    </source>
</reference>
<dbReference type="InterPro" id="IPR000639">
    <property type="entry name" value="Epox_hydrolase-like"/>
</dbReference>
<accession>A0A316YEM1</accession>
<dbReference type="OrthoDB" id="6431331at2759"/>
<dbReference type="RefSeq" id="XP_025374867.1">
    <property type="nucleotide sequence ID" value="XM_025519759.1"/>
</dbReference>
<proteinExistence type="inferred from homology"/>
<dbReference type="STRING" id="215250.A0A316YEM1"/>
<dbReference type="InterPro" id="IPR029058">
    <property type="entry name" value="AB_hydrolase_fold"/>
</dbReference>
<dbReference type="GeneID" id="37041675"/>
<protein>
    <submittedName>
        <fullName evidence="4">Alpha/beta-hydrolase</fullName>
    </submittedName>
</protein>
<dbReference type="InParanoid" id="A0A316YEM1"/>
<feature type="domain" description="AB hydrolase-1" evidence="3">
    <location>
        <begin position="38"/>
        <end position="255"/>
    </location>
</feature>
<keyword evidence="1 4" id="KW-0378">Hydrolase</keyword>
<dbReference type="AlphaFoldDB" id="A0A316YEM1"/>